<organism evidence="2 3">
    <name type="scientific">Brachionus calyciflorus</name>
    <dbReference type="NCBI Taxonomy" id="104777"/>
    <lineage>
        <taxon>Eukaryota</taxon>
        <taxon>Metazoa</taxon>
        <taxon>Spiralia</taxon>
        <taxon>Gnathifera</taxon>
        <taxon>Rotifera</taxon>
        <taxon>Eurotatoria</taxon>
        <taxon>Monogononta</taxon>
        <taxon>Pseudotrocha</taxon>
        <taxon>Ploima</taxon>
        <taxon>Brachionidae</taxon>
        <taxon>Brachionus</taxon>
    </lineage>
</organism>
<dbReference type="AlphaFoldDB" id="A0A814DFM6"/>
<dbReference type="EMBL" id="CAJNOC010002911">
    <property type="protein sequence ID" value="CAF0957692.1"/>
    <property type="molecule type" value="Genomic_DNA"/>
</dbReference>
<dbReference type="PANTHER" id="PTHR46599">
    <property type="entry name" value="PIGGYBAC TRANSPOSABLE ELEMENT-DERIVED PROTEIN 4"/>
    <property type="match status" value="1"/>
</dbReference>
<evidence type="ECO:0000259" key="1">
    <source>
        <dbReference type="Pfam" id="PF13843"/>
    </source>
</evidence>
<proteinExistence type="predicted"/>
<evidence type="ECO:0000313" key="2">
    <source>
        <dbReference type="EMBL" id="CAF0957692.1"/>
    </source>
</evidence>
<dbReference type="Proteomes" id="UP000663879">
    <property type="component" value="Unassembled WGS sequence"/>
</dbReference>
<feature type="domain" description="PiggyBac transposable element-derived protein" evidence="1">
    <location>
        <begin position="2"/>
        <end position="301"/>
    </location>
</feature>
<comment type="caution">
    <text evidence="2">The sequence shown here is derived from an EMBL/GenBank/DDBJ whole genome shotgun (WGS) entry which is preliminary data.</text>
</comment>
<dbReference type="InterPro" id="IPR029526">
    <property type="entry name" value="PGBD"/>
</dbReference>
<reference evidence="2" key="1">
    <citation type="submission" date="2021-02" db="EMBL/GenBank/DDBJ databases">
        <authorList>
            <person name="Nowell W R."/>
        </authorList>
    </citation>
    <scope>NUCLEOTIDE SEQUENCE</scope>
    <source>
        <strain evidence="2">Ploen Becks lab</strain>
    </source>
</reference>
<dbReference type="OrthoDB" id="9985837at2759"/>
<keyword evidence="3" id="KW-1185">Reference proteome</keyword>
<sequence length="342" mass="40707">MIGLVVLPRIRDYWSRNSYLKNEKLSSVFTRNRFQFILSALRINNDPARRKDKLKKIRPIIDFLKRKFREKCTVSNNLSIDESMIKFKGRSSMKQYLPNKPIKRGFKVWVMADSNFGYVFDFNIYTGKSKDKKETCLDEQVVLNFAQTLEHSFHKLFFDNYFMSISLLKKLSEINQYGCGTIQKNRKNLPRDLRSDRNLKRGEMDSRFSTNFCIKKWKDKRSVLIASNYLAGEDKEIARRESDGRKIFIVQPAEINEYNKYMGGVDHHDQMLALYNRDRKAYKYWHRIFFYLIKMTVTNAYFLSIMHGSKLSYREFLFSVSESLIESGTESSKRRSERLKNK</sequence>
<gene>
    <name evidence="2" type="ORF">OXX778_LOCUS14281</name>
</gene>
<dbReference type="PANTHER" id="PTHR46599:SF3">
    <property type="entry name" value="PIGGYBAC TRANSPOSABLE ELEMENT-DERIVED PROTEIN 4"/>
    <property type="match status" value="1"/>
</dbReference>
<name>A0A814DFM6_9BILA</name>
<dbReference type="Pfam" id="PF13843">
    <property type="entry name" value="DDE_Tnp_1_7"/>
    <property type="match status" value="1"/>
</dbReference>
<accession>A0A814DFM6</accession>
<protein>
    <recommendedName>
        <fullName evidence="1">PiggyBac transposable element-derived protein domain-containing protein</fullName>
    </recommendedName>
</protein>
<evidence type="ECO:0000313" key="3">
    <source>
        <dbReference type="Proteomes" id="UP000663879"/>
    </source>
</evidence>